<evidence type="ECO:0000256" key="4">
    <source>
        <dbReference type="ARBA" id="ARBA00022989"/>
    </source>
</evidence>
<dbReference type="Pfam" id="PF09335">
    <property type="entry name" value="VTT_dom"/>
    <property type="match status" value="1"/>
</dbReference>
<evidence type="ECO:0000256" key="1">
    <source>
        <dbReference type="ARBA" id="ARBA00004651"/>
    </source>
</evidence>
<evidence type="ECO:0000256" key="5">
    <source>
        <dbReference type="ARBA" id="ARBA00023136"/>
    </source>
</evidence>
<dbReference type="AlphaFoldDB" id="A0A5M6DG93"/>
<keyword evidence="4 6" id="KW-1133">Transmembrane helix</keyword>
<dbReference type="InterPro" id="IPR015414">
    <property type="entry name" value="TMEM64"/>
</dbReference>
<gene>
    <name evidence="8" type="ORF">FYK55_06555</name>
</gene>
<name>A0A5M6DG93_9BACT</name>
<keyword evidence="9" id="KW-1185">Reference proteome</keyword>
<feature type="transmembrane region" description="Helical" evidence="6">
    <location>
        <begin position="102"/>
        <end position="126"/>
    </location>
</feature>
<proteinExistence type="inferred from homology"/>
<dbReference type="PANTHER" id="PTHR12677">
    <property type="entry name" value="GOLGI APPARATUS MEMBRANE PROTEIN TVP38-RELATED"/>
    <property type="match status" value="1"/>
</dbReference>
<sequence>MRFNLTRSPDSAAESETSCPSEKHADRWKVGVFVVLAVVLAVAGYFLRDVITLQTLADKEASLRAYQSAHPIVTYGVAFLVYVTVTGLSLPGATPLTLLYGWYFGLGPGVLLVSFASTAGATLAFLSSRYLLRDAVESRYGESMRTFRRRLESEGAFYLFTLRLIPAFPFFVINLVMGLTPIGVWTYWWVSQLGMLAGTAVYVYAGSRVPNLEVLAEQGAAAVFAPGQLLQLAVAFSLLGVFPLAVRRLMQRFRSQPVRVDGERDPRGRVDDRPD</sequence>
<evidence type="ECO:0000256" key="6">
    <source>
        <dbReference type="RuleBase" id="RU366058"/>
    </source>
</evidence>
<organism evidence="8 9">
    <name type="scientific">Roseiconus nitratireducens</name>
    <dbReference type="NCBI Taxonomy" id="2605748"/>
    <lineage>
        <taxon>Bacteria</taxon>
        <taxon>Pseudomonadati</taxon>
        <taxon>Planctomycetota</taxon>
        <taxon>Planctomycetia</taxon>
        <taxon>Pirellulales</taxon>
        <taxon>Pirellulaceae</taxon>
        <taxon>Roseiconus</taxon>
    </lineage>
</organism>
<evidence type="ECO:0000256" key="3">
    <source>
        <dbReference type="ARBA" id="ARBA00022692"/>
    </source>
</evidence>
<feature type="transmembrane region" description="Helical" evidence="6">
    <location>
        <begin position="72"/>
        <end position="90"/>
    </location>
</feature>
<evidence type="ECO:0000313" key="8">
    <source>
        <dbReference type="EMBL" id="KAA5545312.1"/>
    </source>
</evidence>
<dbReference type="EMBL" id="VWOX01000003">
    <property type="protein sequence ID" value="KAA5545312.1"/>
    <property type="molecule type" value="Genomic_DNA"/>
</dbReference>
<evidence type="ECO:0000259" key="7">
    <source>
        <dbReference type="Pfam" id="PF09335"/>
    </source>
</evidence>
<dbReference type="GO" id="GO:0005886">
    <property type="term" value="C:plasma membrane"/>
    <property type="evidence" value="ECO:0007669"/>
    <property type="project" value="UniProtKB-SubCell"/>
</dbReference>
<protein>
    <recommendedName>
        <fullName evidence="6">TVP38/TMEM64 family membrane protein</fullName>
    </recommendedName>
</protein>
<keyword evidence="2 6" id="KW-1003">Cell membrane</keyword>
<comment type="subcellular location">
    <subcellularLocation>
        <location evidence="1 6">Cell membrane</location>
        <topology evidence="1 6">Multi-pass membrane protein</topology>
    </subcellularLocation>
</comment>
<feature type="transmembrane region" description="Helical" evidence="6">
    <location>
        <begin position="229"/>
        <end position="246"/>
    </location>
</feature>
<reference evidence="8 9" key="1">
    <citation type="submission" date="2019-08" db="EMBL/GenBank/DDBJ databases">
        <authorList>
            <person name="Dhanesh K."/>
            <person name="Kumar G."/>
            <person name="Sasikala C."/>
            <person name="Venkata Ramana C."/>
        </authorList>
    </citation>
    <scope>NUCLEOTIDE SEQUENCE [LARGE SCALE GENOMIC DNA]</scope>
    <source>
        <strain evidence="8 9">JC645</strain>
    </source>
</reference>
<feature type="transmembrane region" description="Helical" evidence="6">
    <location>
        <begin position="30"/>
        <end position="51"/>
    </location>
</feature>
<keyword evidence="5 6" id="KW-0472">Membrane</keyword>
<comment type="caution">
    <text evidence="8">The sequence shown here is derived from an EMBL/GenBank/DDBJ whole genome shotgun (WGS) entry which is preliminary data.</text>
</comment>
<dbReference type="Proteomes" id="UP000324479">
    <property type="component" value="Unassembled WGS sequence"/>
</dbReference>
<comment type="similarity">
    <text evidence="6">Belongs to the TVP38/TMEM64 family.</text>
</comment>
<feature type="transmembrane region" description="Helical" evidence="6">
    <location>
        <begin position="155"/>
        <end position="188"/>
    </location>
</feature>
<feature type="domain" description="VTT" evidence="7">
    <location>
        <begin position="94"/>
        <end position="207"/>
    </location>
</feature>
<keyword evidence="3 6" id="KW-0812">Transmembrane</keyword>
<accession>A0A5M6DG93</accession>
<dbReference type="PANTHER" id="PTHR12677:SF59">
    <property type="entry name" value="GOLGI APPARATUS MEMBRANE PROTEIN TVP38-RELATED"/>
    <property type="match status" value="1"/>
</dbReference>
<evidence type="ECO:0000313" key="9">
    <source>
        <dbReference type="Proteomes" id="UP000324479"/>
    </source>
</evidence>
<evidence type="ECO:0000256" key="2">
    <source>
        <dbReference type="ARBA" id="ARBA00022475"/>
    </source>
</evidence>
<dbReference type="InterPro" id="IPR032816">
    <property type="entry name" value="VTT_dom"/>
</dbReference>